<feature type="site" description="Interacts with free ubiquitin" evidence="9">
    <location>
        <position position="281"/>
    </location>
</feature>
<dbReference type="Pfam" id="PF10275">
    <property type="entry name" value="Peptidase_C65"/>
    <property type="match status" value="1"/>
</dbReference>
<evidence type="ECO:0000256" key="2">
    <source>
        <dbReference type="ARBA" id="ARBA00006579"/>
    </source>
</evidence>
<accession>A0AA36CJL5</accession>
<evidence type="ECO:0000259" key="11">
    <source>
        <dbReference type="PROSITE" id="PS50802"/>
    </source>
</evidence>
<gene>
    <name evidence="12" type="ORF">MSPICULIGERA_LOCUS7955</name>
</gene>
<dbReference type="InterPro" id="IPR016615">
    <property type="entry name" value="Otubain"/>
</dbReference>
<dbReference type="PANTHER" id="PTHR12931">
    <property type="entry name" value="UBIQUITIN THIOLESTERASE PROTEIN OTUB"/>
    <property type="match status" value="1"/>
</dbReference>
<evidence type="ECO:0000256" key="4">
    <source>
        <dbReference type="ARBA" id="ARBA00022670"/>
    </source>
</evidence>
<evidence type="ECO:0000256" key="3">
    <source>
        <dbReference type="ARBA" id="ARBA00012759"/>
    </source>
</evidence>
<evidence type="ECO:0000256" key="10">
    <source>
        <dbReference type="SAM" id="MobiDB-lite"/>
    </source>
</evidence>
<dbReference type="PROSITE" id="PS50802">
    <property type="entry name" value="OTU"/>
    <property type="match status" value="1"/>
</dbReference>
<keyword evidence="5" id="KW-0833">Ubl conjugation pathway</keyword>
<dbReference type="InterPro" id="IPR038765">
    <property type="entry name" value="Papain-like_cys_pep_sf"/>
</dbReference>
<dbReference type="GO" id="GO:0043130">
    <property type="term" value="F:ubiquitin binding"/>
    <property type="evidence" value="ECO:0007669"/>
    <property type="project" value="TreeGrafter"/>
</dbReference>
<organism evidence="12 13">
    <name type="scientific">Mesorhabditis spiculigera</name>
    <dbReference type="NCBI Taxonomy" id="96644"/>
    <lineage>
        <taxon>Eukaryota</taxon>
        <taxon>Metazoa</taxon>
        <taxon>Ecdysozoa</taxon>
        <taxon>Nematoda</taxon>
        <taxon>Chromadorea</taxon>
        <taxon>Rhabditida</taxon>
        <taxon>Rhabditina</taxon>
        <taxon>Rhabditomorpha</taxon>
        <taxon>Rhabditoidea</taxon>
        <taxon>Rhabditidae</taxon>
        <taxon>Mesorhabditinae</taxon>
        <taxon>Mesorhabditis</taxon>
    </lineage>
</organism>
<dbReference type="InterPro" id="IPR019400">
    <property type="entry name" value="Peptidase_C65_otubain"/>
</dbReference>
<evidence type="ECO:0000256" key="8">
    <source>
        <dbReference type="PIRSR" id="PIRSR013503-1"/>
    </source>
</evidence>
<dbReference type="InterPro" id="IPR042467">
    <property type="entry name" value="Peptidase_C65_otubain_sub2"/>
</dbReference>
<protein>
    <recommendedName>
        <fullName evidence="3">ubiquitinyl hydrolase 1</fullName>
        <ecNumber evidence="3">3.4.19.12</ecNumber>
    </recommendedName>
</protein>
<dbReference type="CDD" id="cd22749">
    <property type="entry name" value="Otubain_C65"/>
    <property type="match status" value="1"/>
</dbReference>
<evidence type="ECO:0000256" key="5">
    <source>
        <dbReference type="ARBA" id="ARBA00022786"/>
    </source>
</evidence>
<name>A0AA36CJL5_9BILA</name>
<dbReference type="InterPro" id="IPR003323">
    <property type="entry name" value="OTU_dom"/>
</dbReference>
<comment type="catalytic activity">
    <reaction evidence="1">
        <text>Thiol-dependent hydrolysis of ester, thioester, amide, peptide and isopeptide bonds formed by the C-terminal Gly of ubiquitin (a 76-residue protein attached to proteins as an intracellular targeting signal).</text>
        <dbReference type="EC" id="3.4.19.12"/>
    </reaction>
</comment>
<dbReference type="Gene3D" id="1.20.1300.20">
    <property type="entry name" value="Peptidase C65 Otubain, subdomain 2"/>
    <property type="match status" value="1"/>
</dbReference>
<evidence type="ECO:0000256" key="9">
    <source>
        <dbReference type="PIRSR" id="PIRSR013503-2"/>
    </source>
</evidence>
<feature type="non-terminal residue" evidence="12">
    <location>
        <position position="1"/>
    </location>
</feature>
<dbReference type="GO" id="GO:0071108">
    <property type="term" value="P:protein K48-linked deubiquitination"/>
    <property type="evidence" value="ECO:0007669"/>
    <property type="project" value="TreeGrafter"/>
</dbReference>
<proteinExistence type="inferred from homology"/>
<reference evidence="12" key="1">
    <citation type="submission" date="2023-06" db="EMBL/GenBank/DDBJ databases">
        <authorList>
            <person name="Delattre M."/>
        </authorList>
    </citation>
    <scope>NUCLEOTIDE SEQUENCE</scope>
    <source>
        <strain evidence="12">AF72</strain>
    </source>
</reference>
<sequence length="287" mass="33123">MTAGDIVEKLPAKQAESAEESNSASERLADHLSDENYIEQQDQQLRDIEQETKMVPLIGPKIPFDVVVQEYTPHETPEFYFKASDLSDTYAWIRPMRRDGNCFYRAVLAAQVERIVRDPDELRRFDAVCKGWKDRLLRLGFQEMTTTDFCDVFYELLNQILAHELTLGRRLAKCNQDEYSNYYVIFLRLVASGYLKEHADEYAPFIDNGLPLEQYCAQEIETMWRDVDHLAIQGLVSGLGLSLRIEYLDQTAVPNGGTHYDIPADPAHPPPVVLLYRPGHYDLIFRR</sequence>
<feature type="active site" evidence="8">
    <location>
        <position position="280"/>
    </location>
</feature>
<evidence type="ECO:0000256" key="1">
    <source>
        <dbReference type="ARBA" id="ARBA00000707"/>
    </source>
</evidence>
<feature type="compositionally biased region" description="Basic and acidic residues" evidence="10">
    <location>
        <begin position="1"/>
        <end position="11"/>
    </location>
</feature>
<dbReference type="AlphaFoldDB" id="A0AA36CJL5"/>
<feature type="region of interest" description="Disordered" evidence="10">
    <location>
        <begin position="1"/>
        <end position="34"/>
    </location>
</feature>
<feature type="site" description="Interacts with free ubiquitin" evidence="9">
    <location>
        <position position="249"/>
    </location>
</feature>
<dbReference type="EC" id="3.4.19.12" evidence="3"/>
<dbReference type="GO" id="GO:0006508">
    <property type="term" value="P:proteolysis"/>
    <property type="evidence" value="ECO:0007669"/>
    <property type="project" value="UniProtKB-KW"/>
</dbReference>
<comment type="similarity">
    <text evidence="2">Belongs to the peptidase C65 family.</text>
</comment>
<evidence type="ECO:0000313" key="13">
    <source>
        <dbReference type="Proteomes" id="UP001177023"/>
    </source>
</evidence>
<feature type="site" description="Interacts with free ubiquitin" evidence="9">
    <location>
        <position position="247"/>
    </location>
</feature>
<dbReference type="Gene3D" id="3.30.200.60">
    <property type="entry name" value="Peptidase C65 Otubain, subdomain 1"/>
    <property type="match status" value="1"/>
</dbReference>
<dbReference type="GO" id="GO:0005634">
    <property type="term" value="C:nucleus"/>
    <property type="evidence" value="ECO:0007669"/>
    <property type="project" value="TreeGrafter"/>
</dbReference>
<comment type="caution">
    <text evidence="12">The sequence shown here is derived from an EMBL/GenBank/DDBJ whole genome shotgun (WGS) entry which is preliminary data.</text>
</comment>
<dbReference type="SUPFAM" id="SSF54001">
    <property type="entry name" value="Cysteine proteinases"/>
    <property type="match status" value="1"/>
</dbReference>
<feature type="active site" evidence="8">
    <location>
        <position position="99"/>
    </location>
</feature>
<dbReference type="EMBL" id="CATQJA010002035">
    <property type="protein sequence ID" value="CAJ0569476.1"/>
    <property type="molecule type" value="Genomic_DNA"/>
</dbReference>
<keyword evidence="7" id="KW-0788">Thiol protease</keyword>
<keyword evidence="6" id="KW-0378">Hydrolase</keyword>
<keyword evidence="4" id="KW-0645">Protease</keyword>
<feature type="domain" description="OTU" evidence="11">
    <location>
        <begin position="91"/>
        <end position="287"/>
    </location>
</feature>
<dbReference type="PANTHER" id="PTHR12931:SF15">
    <property type="entry name" value="UBIQUITIN THIOESTERASE OTUBAIN-LIKE"/>
    <property type="match status" value="1"/>
</dbReference>
<evidence type="ECO:0000313" key="12">
    <source>
        <dbReference type="EMBL" id="CAJ0569476.1"/>
    </source>
</evidence>
<dbReference type="PIRSF" id="PIRSF013503">
    <property type="entry name" value="Ubiquitin_thioesterase_Otubain"/>
    <property type="match status" value="1"/>
</dbReference>
<feature type="active site" description="Nucleophile" evidence="8">
    <location>
        <position position="102"/>
    </location>
</feature>
<feature type="site" description="Interacts with free ubiquitin" evidence="9">
    <location>
        <position position="276"/>
    </location>
</feature>
<evidence type="ECO:0000256" key="7">
    <source>
        <dbReference type="ARBA" id="ARBA00022807"/>
    </source>
</evidence>
<dbReference type="InterPro" id="IPR042468">
    <property type="entry name" value="Peptidase_C65_otubain_sub1"/>
</dbReference>
<dbReference type="Proteomes" id="UP001177023">
    <property type="component" value="Unassembled WGS sequence"/>
</dbReference>
<dbReference type="GO" id="GO:0004843">
    <property type="term" value="F:cysteine-type deubiquitinase activity"/>
    <property type="evidence" value="ECO:0007669"/>
    <property type="project" value="UniProtKB-EC"/>
</dbReference>
<keyword evidence="13" id="KW-1185">Reference proteome</keyword>
<evidence type="ECO:0000256" key="6">
    <source>
        <dbReference type="ARBA" id="ARBA00022801"/>
    </source>
</evidence>